<organism evidence="2 3">
    <name type="scientific">Methanooceanicella nereidis</name>
    <dbReference type="NCBI Taxonomy" id="2052831"/>
    <lineage>
        <taxon>Archaea</taxon>
        <taxon>Methanobacteriati</taxon>
        <taxon>Methanobacteriota</taxon>
        <taxon>Stenosarchaea group</taxon>
        <taxon>Methanomicrobia</taxon>
        <taxon>Methanocellales</taxon>
        <taxon>Methanocellaceae</taxon>
        <taxon>Methanooceanicella</taxon>
    </lineage>
</organism>
<dbReference type="SUPFAM" id="SSF53335">
    <property type="entry name" value="S-adenosyl-L-methionine-dependent methyltransferases"/>
    <property type="match status" value="1"/>
</dbReference>
<dbReference type="CDD" id="cd02440">
    <property type="entry name" value="AdoMet_MTases"/>
    <property type="match status" value="1"/>
</dbReference>
<name>A0AAP2RC65_9EURY</name>
<protein>
    <recommendedName>
        <fullName evidence="1">Methyltransferase type 11 domain-containing protein</fullName>
    </recommendedName>
</protein>
<dbReference type="PANTHER" id="PTHR43861:SF1">
    <property type="entry name" value="TRANS-ACONITATE 2-METHYLTRANSFERASE"/>
    <property type="match status" value="1"/>
</dbReference>
<gene>
    <name evidence="2" type="ORF">CUJ83_07575</name>
</gene>
<dbReference type="InterPro" id="IPR029063">
    <property type="entry name" value="SAM-dependent_MTases_sf"/>
</dbReference>
<accession>A0AAP2RC65</accession>
<evidence type="ECO:0000313" key="3">
    <source>
        <dbReference type="Proteomes" id="UP001320159"/>
    </source>
</evidence>
<dbReference type="AlphaFoldDB" id="A0AAP2RC65"/>
<keyword evidence="3" id="KW-1185">Reference proteome</keyword>
<dbReference type="GO" id="GO:0008757">
    <property type="term" value="F:S-adenosylmethionine-dependent methyltransferase activity"/>
    <property type="evidence" value="ECO:0007669"/>
    <property type="project" value="InterPro"/>
</dbReference>
<reference evidence="2 3" key="1">
    <citation type="submission" date="2017-11" db="EMBL/GenBank/DDBJ databases">
        <title>Isolation and Characterization of Family Methanocellaceae Species from Potential Methane Hydrate Area Offshore Southwestern Taiwan.</title>
        <authorList>
            <person name="Zhang W.-L."/>
            <person name="Chen W.-C."/>
            <person name="Lai M.-C."/>
            <person name="Chen S.-C."/>
        </authorList>
    </citation>
    <scope>NUCLEOTIDE SEQUENCE [LARGE SCALE GENOMIC DNA]</scope>
    <source>
        <strain evidence="2 3">CWC-04</strain>
    </source>
</reference>
<evidence type="ECO:0000259" key="1">
    <source>
        <dbReference type="Pfam" id="PF08241"/>
    </source>
</evidence>
<dbReference type="Pfam" id="PF08241">
    <property type="entry name" value="Methyltransf_11"/>
    <property type="match status" value="1"/>
</dbReference>
<sequence>MSISLKYIMMGYREIENKISKSWDEMASAYDKFKSDTFSYSEMIEKPVVMRLLGDISGKAALDLGCGGGDYTVELARRGAKVVGVDISKVSLGIAHKKASMEGQDLELIMGSISDLGFLKGDRFDVVFSSTSMHYVADIENAFRQVRRLLKDGGMFVLSVVHPFYTAQYPLIDYAGADKYAVFQLRYFNHAIREYIPPWSKYIEEGDGRCISYHYTVDDYFNALKDAGFDIDRMVEPRPLPEWKEKYPRRYYEMYNYPLYLIFKCKK</sequence>
<feature type="domain" description="Methyltransferase type 11" evidence="1">
    <location>
        <begin position="62"/>
        <end position="158"/>
    </location>
</feature>
<dbReference type="InterPro" id="IPR013216">
    <property type="entry name" value="Methyltransf_11"/>
</dbReference>
<evidence type="ECO:0000313" key="2">
    <source>
        <dbReference type="EMBL" id="MCD1294856.1"/>
    </source>
</evidence>
<dbReference type="EMBL" id="PGCK01000005">
    <property type="protein sequence ID" value="MCD1294856.1"/>
    <property type="molecule type" value="Genomic_DNA"/>
</dbReference>
<comment type="caution">
    <text evidence="2">The sequence shown here is derived from an EMBL/GenBank/DDBJ whole genome shotgun (WGS) entry which is preliminary data.</text>
</comment>
<proteinExistence type="predicted"/>
<dbReference type="PANTHER" id="PTHR43861">
    <property type="entry name" value="TRANS-ACONITATE 2-METHYLTRANSFERASE-RELATED"/>
    <property type="match status" value="1"/>
</dbReference>
<dbReference type="Gene3D" id="3.40.50.150">
    <property type="entry name" value="Vaccinia Virus protein VP39"/>
    <property type="match status" value="1"/>
</dbReference>
<dbReference type="Proteomes" id="UP001320159">
    <property type="component" value="Unassembled WGS sequence"/>
</dbReference>